<evidence type="ECO:0000256" key="4">
    <source>
        <dbReference type="ARBA" id="ARBA00022840"/>
    </source>
</evidence>
<dbReference type="Gene3D" id="3.40.50.300">
    <property type="entry name" value="P-loop containing nucleotide triphosphate hydrolases"/>
    <property type="match status" value="1"/>
</dbReference>
<keyword evidence="5" id="KW-0029">Amino-acid transport</keyword>
<dbReference type="GO" id="GO:0015807">
    <property type="term" value="P:L-amino acid transport"/>
    <property type="evidence" value="ECO:0007669"/>
    <property type="project" value="TreeGrafter"/>
</dbReference>
<proteinExistence type="inferred from homology"/>
<dbReference type="SMART" id="SM00382">
    <property type="entry name" value="AAA"/>
    <property type="match status" value="1"/>
</dbReference>
<dbReference type="CDD" id="cd03224">
    <property type="entry name" value="ABC_TM1139_LivF_branched"/>
    <property type="match status" value="1"/>
</dbReference>
<dbReference type="PROSITE" id="PS00211">
    <property type="entry name" value="ABC_TRANSPORTER_1"/>
    <property type="match status" value="1"/>
</dbReference>
<evidence type="ECO:0000256" key="5">
    <source>
        <dbReference type="ARBA" id="ARBA00022970"/>
    </source>
</evidence>
<evidence type="ECO:0000313" key="7">
    <source>
        <dbReference type="EMBL" id="PZQ16001.1"/>
    </source>
</evidence>
<dbReference type="InterPro" id="IPR027417">
    <property type="entry name" value="P-loop_NTPase"/>
</dbReference>
<dbReference type="Proteomes" id="UP000249577">
    <property type="component" value="Unassembled WGS sequence"/>
</dbReference>
<dbReference type="EMBL" id="QFPN01000004">
    <property type="protein sequence ID" value="PZQ16001.1"/>
    <property type="molecule type" value="Genomic_DNA"/>
</dbReference>
<keyword evidence="2" id="KW-0813">Transport</keyword>
<protein>
    <submittedName>
        <fullName evidence="7">Branched-chain amino acid ABC transporter ATP-binding protein</fullName>
    </submittedName>
</protein>
<dbReference type="AlphaFoldDB" id="A0A2W5KGG6"/>
<organism evidence="7 8">
    <name type="scientific">Ancylobacter novellus</name>
    <name type="common">Thiobacillus novellus</name>
    <dbReference type="NCBI Taxonomy" id="921"/>
    <lineage>
        <taxon>Bacteria</taxon>
        <taxon>Pseudomonadati</taxon>
        <taxon>Pseudomonadota</taxon>
        <taxon>Alphaproteobacteria</taxon>
        <taxon>Hyphomicrobiales</taxon>
        <taxon>Xanthobacteraceae</taxon>
        <taxon>Ancylobacter</taxon>
    </lineage>
</organism>
<evidence type="ECO:0000256" key="1">
    <source>
        <dbReference type="ARBA" id="ARBA00005417"/>
    </source>
</evidence>
<dbReference type="PROSITE" id="PS50893">
    <property type="entry name" value="ABC_TRANSPORTER_2"/>
    <property type="match status" value="1"/>
</dbReference>
<reference evidence="7 8" key="1">
    <citation type="submission" date="2017-08" db="EMBL/GenBank/DDBJ databases">
        <title>Infants hospitalized years apart are colonized by the same room-sourced microbial strains.</title>
        <authorList>
            <person name="Brooks B."/>
            <person name="Olm M.R."/>
            <person name="Firek B.A."/>
            <person name="Baker R."/>
            <person name="Thomas B.C."/>
            <person name="Morowitz M.J."/>
            <person name="Banfield J.F."/>
        </authorList>
    </citation>
    <scope>NUCLEOTIDE SEQUENCE [LARGE SCALE GENOMIC DNA]</scope>
    <source>
        <strain evidence="7">S2_005_003_R2_43</strain>
    </source>
</reference>
<evidence type="ECO:0000256" key="2">
    <source>
        <dbReference type="ARBA" id="ARBA00022448"/>
    </source>
</evidence>
<comment type="caution">
    <text evidence="7">The sequence shown here is derived from an EMBL/GenBank/DDBJ whole genome shotgun (WGS) entry which is preliminary data.</text>
</comment>
<dbReference type="Pfam" id="PF00005">
    <property type="entry name" value="ABC_tran"/>
    <property type="match status" value="1"/>
</dbReference>
<dbReference type="PANTHER" id="PTHR43820">
    <property type="entry name" value="HIGH-AFFINITY BRANCHED-CHAIN AMINO ACID TRANSPORT ATP-BINDING PROTEIN LIVF"/>
    <property type="match status" value="1"/>
</dbReference>
<sequence>MTALLDVRDLSCSYGAGPVVTSVSLTVEPDQALAIVGPNGHGKTSLLRAISGLMPDRTGSVRFDGVDIGRMRPDAIARLGVVHVPQGDLVYKQMTILENLLLGAWANASRSVTADRLDDVFAIFPKLKERQSQFASSLSGGERRMLGIGRGLMMHGARLLMLDEPSLGLAPIVIDEIFRCIATLKTRGLSIVVVEENVTRAASVASQIHLMDRGQFVWSGDAADARSSRKLLETYLGVGE</sequence>
<evidence type="ECO:0000259" key="6">
    <source>
        <dbReference type="PROSITE" id="PS50893"/>
    </source>
</evidence>
<dbReference type="PANTHER" id="PTHR43820:SF4">
    <property type="entry name" value="HIGH-AFFINITY BRANCHED-CHAIN AMINO ACID TRANSPORT ATP-BINDING PROTEIN LIVF"/>
    <property type="match status" value="1"/>
</dbReference>
<dbReference type="SUPFAM" id="SSF52540">
    <property type="entry name" value="P-loop containing nucleoside triphosphate hydrolases"/>
    <property type="match status" value="1"/>
</dbReference>
<gene>
    <name evidence="7" type="primary">livF</name>
    <name evidence="7" type="ORF">DI565_09335</name>
</gene>
<dbReference type="GO" id="GO:0015658">
    <property type="term" value="F:branched-chain amino acid transmembrane transporter activity"/>
    <property type="evidence" value="ECO:0007669"/>
    <property type="project" value="TreeGrafter"/>
</dbReference>
<keyword evidence="4 7" id="KW-0067">ATP-binding</keyword>
<accession>A0A2W5KGG6</accession>
<dbReference type="GO" id="GO:0005524">
    <property type="term" value="F:ATP binding"/>
    <property type="evidence" value="ECO:0007669"/>
    <property type="project" value="UniProtKB-KW"/>
</dbReference>
<dbReference type="InterPro" id="IPR052156">
    <property type="entry name" value="BCAA_Transport_ATP-bd_LivF"/>
</dbReference>
<dbReference type="InterPro" id="IPR003439">
    <property type="entry name" value="ABC_transporter-like_ATP-bd"/>
</dbReference>
<dbReference type="GO" id="GO:0016887">
    <property type="term" value="F:ATP hydrolysis activity"/>
    <property type="evidence" value="ECO:0007669"/>
    <property type="project" value="InterPro"/>
</dbReference>
<feature type="domain" description="ABC transporter" evidence="6">
    <location>
        <begin position="5"/>
        <end position="238"/>
    </location>
</feature>
<dbReference type="InterPro" id="IPR017871">
    <property type="entry name" value="ABC_transporter-like_CS"/>
</dbReference>
<comment type="similarity">
    <text evidence="1">Belongs to the ABC transporter superfamily.</text>
</comment>
<evidence type="ECO:0000256" key="3">
    <source>
        <dbReference type="ARBA" id="ARBA00022741"/>
    </source>
</evidence>
<name>A0A2W5KGG6_ANCNO</name>
<dbReference type="InterPro" id="IPR003593">
    <property type="entry name" value="AAA+_ATPase"/>
</dbReference>
<evidence type="ECO:0000313" key="8">
    <source>
        <dbReference type="Proteomes" id="UP000249577"/>
    </source>
</evidence>
<keyword evidence="3" id="KW-0547">Nucleotide-binding</keyword>